<dbReference type="Proteomes" id="UP001139006">
    <property type="component" value="Unassembled WGS sequence"/>
</dbReference>
<proteinExistence type="predicted"/>
<gene>
    <name evidence="2" type="ORF">LB941_05455</name>
</gene>
<reference evidence="2 3" key="1">
    <citation type="journal article" date="2023" name="Int. J. Syst. Evol. Microbiol.">
        <title>Ligilactobacillus ubinensis sp. nov., a novel species isolated from the wild ferment of a durian fruit (Durio zibethinus).</title>
        <authorList>
            <person name="Heng Y.C."/>
            <person name="Menon N."/>
            <person name="Chen B."/>
            <person name="Loo B.Z.L."/>
            <person name="Wong G.W.J."/>
            <person name="Lim A.C.H."/>
            <person name="Silvaraju S."/>
            <person name="Kittelmann S."/>
        </authorList>
    </citation>
    <scope>NUCLEOTIDE SEQUENCE [LARGE SCALE GENOMIC DNA]</scope>
    <source>
        <strain evidence="2 3">WILCCON 0076</strain>
    </source>
</reference>
<dbReference type="Gene3D" id="1.10.443.10">
    <property type="entry name" value="Intergrase catalytic core"/>
    <property type="match status" value="1"/>
</dbReference>
<evidence type="ECO:0000313" key="3">
    <source>
        <dbReference type="Proteomes" id="UP001139006"/>
    </source>
</evidence>
<name>A0A9X2JLA4_9LACO</name>
<evidence type="ECO:0000313" key="2">
    <source>
        <dbReference type="EMBL" id="MCP0886783.1"/>
    </source>
</evidence>
<sequence length="63" mass="7363">MSEGADIYFISKRLGHSDLATTTRTYAYLLDEFKVKQDNAFEKYLNNLTIQETEKEKQSIINK</sequence>
<keyword evidence="3" id="KW-1185">Reference proteome</keyword>
<dbReference type="EMBL" id="JAIULA010000008">
    <property type="protein sequence ID" value="MCP0886783.1"/>
    <property type="molecule type" value="Genomic_DNA"/>
</dbReference>
<comment type="caution">
    <text evidence="2">The sequence shown here is derived from an EMBL/GenBank/DDBJ whole genome shotgun (WGS) entry which is preliminary data.</text>
</comment>
<accession>A0A9X2JLA4</accession>
<dbReference type="SUPFAM" id="SSF56349">
    <property type="entry name" value="DNA breaking-rejoining enzymes"/>
    <property type="match status" value="1"/>
</dbReference>
<dbReference type="AlphaFoldDB" id="A0A9X2JLA4"/>
<evidence type="ECO:0000256" key="1">
    <source>
        <dbReference type="ARBA" id="ARBA00023172"/>
    </source>
</evidence>
<dbReference type="GO" id="GO:0015074">
    <property type="term" value="P:DNA integration"/>
    <property type="evidence" value="ECO:0007669"/>
    <property type="project" value="InterPro"/>
</dbReference>
<evidence type="ECO:0008006" key="4">
    <source>
        <dbReference type="Google" id="ProtNLM"/>
    </source>
</evidence>
<keyword evidence="1" id="KW-0233">DNA recombination</keyword>
<dbReference type="GO" id="GO:0006310">
    <property type="term" value="P:DNA recombination"/>
    <property type="evidence" value="ECO:0007669"/>
    <property type="project" value="UniProtKB-KW"/>
</dbReference>
<dbReference type="GO" id="GO:0003677">
    <property type="term" value="F:DNA binding"/>
    <property type="evidence" value="ECO:0007669"/>
    <property type="project" value="InterPro"/>
</dbReference>
<protein>
    <recommendedName>
        <fullName evidence="4">Integrase</fullName>
    </recommendedName>
</protein>
<dbReference type="RefSeq" id="WP_253360152.1">
    <property type="nucleotide sequence ID" value="NZ_JAIULA010000008.1"/>
</dbReference>
<dbReference type="InterPro" id="IPR013762">
    <property type="entry name" value="Integrase-like_cat_sf"/>
</dbReference>
<organism evidence="2 3">
    <name type="scientific">Ligilactobacillus ubinensis</name>
    <dbReference type="NCBI Taxonomy" id="2876789"/>
    <lineage>
        <taxon>Bacteria</taxon>
        <taxon>Bacillati</taxon>
        <taxon>Bacillota</taxon>
        <taxon>Bacilli</taxon>
        <taxon>Lactobacillales</taxon>
        <taxon>Lactobacillaceae</taxon>
        <taxon>Ligilactobacillus</taxon>
    </lineage>
</organism>
<dbReference type="InterPro" id="IPR011010">
    <property type="entry name" value="DNA_brk_join_enz"/>
</dbReference>